<comment type="caution">
    <text evidence="7">The sequence shown here is derived from an EMBL/GenBank/DDBJ whole genome shotgun (WGS) entry which is preliminary data.</text>
</comment>
<dbReference type="EMBL" id="JARKIF010000007">
    <property type="protein sequence ID" value="KAJ7635301.1"/>
    <property type="molecule type" value="Genomic_DNA"/>
</dbReference>
<dbReference type="GO" id="GO:0008270">
    <property type="term" value="F:zinc ion binding"/>
    <property type="evidence" value="ECO:0007669"/>
    <property type="project" value="UniProtKB-KW"/>
</dbReference>
<feature type="region of interest" description="Disordered" evidence="5">
    <location>
        <begin position="17"/>
        <end position="47"/>
    </location>
</feature>
<evidence type="ECO:0000256" key="5">
    <source>
        <dbReference type="SAM" id="MobiDB-lite"/>
    </source>
</evidence>
<reference evidence="7" key="1">
    <citation type="submission" date="2023-03" db="EMBL/GenBank/DDBJ databases">
        <title>Massive genome expansion in bonnet fungi (Mycena s.s.) driven by repeated elements and novel gene families across ecological guilds.</title>
        <authorList>
            <consortium name="Lawrence Berkeley National Laboratory"/>
            <person name="Harder C.B."/>
            <person name="Miyauchi S."/>
            <person name="Viragh M."/>
            <person name="Kuo A."/>
            <person name="Thoen E."/>
            <person name="Andreopoulos B."/>
            <person name="Lu D."/>
            <person name="Skrede I."/>
            <person name="Drula E."/>
            <person name="Henrissat B."/>
            <person name="Morin E."/>
            <person name="Kohler A."/>
            <person name="Barry K."/>
            <person name="LaButti K."/>
            <person name="Morin E."/>
            <person name="Salamov A."/>
            <person name="Lipzen A."/>
            <person name="Mereny Z."/>
            <person name="Hegedus B."/>
            <person name="Baldrian P."/>
            <person name="Stursova M."/>
            <person name="Weitz H."/>
            <person name="Taylor A."/>
            <person name="Grigoriev I.V."/>
            <person name="Nagy L.G."/>
            <person name="Martin F."/>
            <person name="Kauserud H."/>
        </authorList>
    </citation>
    <scope>NUCLEOTIDE SEQUENCE</scope>
    <source>
        <strain evidence="7">9284</strain>
    </source>
</reference>
<keyword evidence="3" id="KW-0862">Zinc</keyword>
<dbReference type="Pfam" id="PF13923">
    <property type="entry name" value="zf-C3HC4_2"/>
    <property type="match status" value="1"/>
</dbReference>
<protein>
    <recommendedName>
        <fullName evidence="6">RING-type domain-containing protein</fullName>
    </recommendedName>
</protein>
<evidence type="ECO:0000313" key="8">
    <source>
        <dbReference type="Proteomes" id="UP001221142"/>
    </source>
</evidence>
<evidence type="ECO:0000256" key="4">
    <source>
        <dbReference type="PROSITE-ProRule" id="PRU00175"/>
    </source>
</evidence>
<accession>A0AAD7FPD3</accession>
<evidence type="ECO:0000313" key="7">
    <source>
        <dbReference type="EMBL" id="KAJ7635301.1"/>
    </source>
</evidence>
<keyword evidence="8" id="KW-1185">Reference proteome</keyword>
<dbReference type="InterPro" id="IPR001841">
    <property type="entry name" value="Znf_RING"/>
</dbReference>
<organism evidence="7 8">
    <name type="scientific">Roridomyces roridus</name>
    <dbReference type="NCBI Taxonomy" id="1738132"/>
    <lineage>
        <taxon>Eukaryota</taxon>
        <taxon>Fungi</taxon>
        <taxon>Dikarya</taxon>
        <taxon>Basidiomycota</taxon>
        <taxon>Agaricomycotina</taxon>
        <taxon>Agaricomycetes</taxon>
        <taxon>Agaricomycetidae</taxon>
        <taxon>Agaricales</taxon>
        <taxon>Marasmiineae</taxon>
        <taxon>Mycenaceae</taxon>
        <taxon>Roridomyces</taxon>
    </lineage>
</organism>
<evidence type="ECO:0000256" key="2">
    <source>
        <dbReference type="ARBA" id="ARBA00022771"/>
    </source>
</evidence>
<evidence type="ECO:0000256" key="1">
    <source>
        <dbReference type="ARBA" id="ARBA00022723"/>
    </source>
</evidence>
<proteinExistence type="predicted"/>
<sequence>MANESDGSESKWACPLRFAQSDDRDTEGPASGLRAMSHDNGWTPSGLTRAGDGGLKFGETLILLKILPEPGDFFVVTKAILIPYSPVFVSFHGVIFKGGRLAAEIIDTAARDQEEALDASVCGAGSSSREPRKPKDNDSGVEFQCKFCHDTFNNPVRAPCDHTFCKACIEQWLNERRGSKDRKSCYCGRQVSIEELCRDRETERALTTAGLRPAWLELVTVLTSVPWVDECRPINGATKYSPVDPEYNSYPAPRTMLGSLPKEIPGLSQASRNPFRFCIPPPPAASRFLAKQKLAMSRVGHGSDGLKYIETFIEKPLEIGCHLCRRNGRMHGSVAGLSRVGISDPYPYPCNPRVHFRGFYPYGYEPVSNPSHVSARALRYSRTVKTNELAEDFVFARGARECGARTSDDTINDAVVLFLLQLTFRDLSLACRGGEERGSAARRGARTSDD</sequence>
<evidence type="ECO:0000256" key="3">
    <source>
        <dbReference type="ARBA" id="ARBA00022833"/>
    </source>
</evidence>
<dbReference type="SUPFAM" id="SSF57850">
    <property type="entry name" value="RING/U-box"/>
    <property type="match status" value="1"/>
</dbReference>
<evidence type="ECO:0000259" key="6">
    <source>
        <dbReference type="PROSITE" id="PS50089"/>
    </source>
</evidence>
<dbReference type="Gene3D" id="3.30.40.10">
    <property type="entry name" value="Zinc/RING finger domain, C3HC4 (zinc finger)"/>
    <property type="match status" value="1"/>
</dbReference>
<dbReference type="PROSITE" id="PS00518">
    <property type="entry name" value="ZF_RING_1"/>
    <property type="match status" value="1"/>
</dbReference>
<dbReference type="InterPro" id="IPR017907">
    <property type="entry name" value="Znf_RING_CS"/>
</dbReference>
<name>A0AAD7FPD3_9AGAR</name>
<keyword evidence="1" id="KW-0479">Metal-binding</keyword>
<dbReference type="SMART" id="SM00184">
    <property type="entry name" value="RING"/>
    <property type="match status" value="1"/>
</dbReference>
<gene>
    <name evidence="7" type="ORF">FB45DRAFT_1002632</name>
</gene>
<dbReference type="AlphaFoldDB" id="A0AAD7FPD3"/>
<feature type="domain" description="RING-type" evidence="6">
    <location>
        <begin position="145"/>
        <end position="185"/>
    </location>
</feature>
<dbReference type="InterPro" id="IPR013083">
    <property type="entry name" value="Znf_RING/FYVE/PHD"/>
</dbReference>
<keyword evidence="2 4" id="KW-0863">Zinc-finger</keyword>
<dbReference type="Proteomes" id="UP001221142">
    <property type="component" value="Unassembled WGS sequence"/>
</dbReference>
<dbReference type="PROSITE" id="PS50089">
    <property type="entry name" value="ZF_RING_2"/>
    <property type="match status" value="1"/>
</dbReference>